<gene>
    <name evidence="4" type="primary">GNB1L</name>
</gene>
<dbReference type="Ensembl" id="ENSDCDT00010021157.1">
    <property type="protein sequence ID" value="ENSDCDP00010020001.1"/>
    <property type="gene ID" value="ENSDCDG00010009038.1"/>
</dbReference>
<keyword evidence="1 3" id="KW-0853">WD repeat</keyword>
<evidence type="ECO:0008006" key="6">
    <source>
        <dbReference type="Google" id="ProtNLM"/>
    </source>
</evidence>
<feature type="repeat" description="WD" evidence="3">
    <location>
        <begin position="166"/>
        <end position="192"/>
    </location>
</feature>
<dbReference type="PANTHER" id="PTHR19854">
    <property type="entry name" value="TRANSDUCIN BETA-LIKE 3"/>
    <property type="match status" value="1"/>
</dbReference>
<evidence type="ECO:0000256" key="2">
    <source>
        <dbReference type="ARBA" id="ARBA00022737"/>
    </source>
</evidence>
<feature type="repeat" description="WD" evidence="3">
    <location>
        <begin position="12"/>
        <end position="56"/>
    </location>
</feature>
<dbReference type="Gene3D" id="2.130.10.10">
    <property type="entry name" value="YVTN repeat-like/Quinoprotein amine dehydrogenase"/>
    <property type="match status" value="2"/>
</dbReference>
<accession>A0AAY4BIX9</accession>
<dbReference type="InterPro" id="IPR001680">
    <property type="entry name" value="WD40_rpt"/>
</dbReference>
<feature type="repeat" description="WD" evidence="3">
    <location>
        <begin position="280"/>
        <end position="319"/>
    </location>
</feature>
<dbReference type="RefSeq" id="XP_028852973.1">
    <property type="nucleotide sequence ID" value="XM_028997140.1"/>
</dbReference>
<organism evidence="4 5">
    <name type="scientific">Denticeps clupeoides</name>
    <name type="common">denticle herring</name>
    <dbReference type="NCBI Taxonomy" id="299321"/>
    <lineage>
        <taxon>Eukaryota</taxon>
        <taxon>Metazoa</taxon>
        <taxon>Chordata</taxon>
        <taxon>Craniata</taxon>
        <taxon>Vertebrata</taxon>
        <taxon>Euteleostomi</taxon>
        <taxon>Actinopterygii</taxon>
        <taxon>Neopterygii</taxon>
        <taxon>Teleostei</taxon>
        <taxon>Clupei</taxon>
        <taxon>Clupeiformes</taxon>
        <taxon>Denticipitoidei</taxon>
        <taxon>Denticipitidae</taxon>
        <taxon>Denticeps</taxon>
    </lineage>
</organism>
<sequence length="319" mass="35288">MARPPPDPLYTLRGLGAAVNTLHFSCSEPARPLLFSGSSNGAVHIWDLTTRRSQKVLKGHADSSILWLDSLSRENLISQGRDMRVCLWSLAEGRADVTDSLFADSVGFCQCSLMQGGQGTWLLAHPTDCMEEVKVIELPTKAPLGSLKPESKLGMVMCMKLLQTNSGPMLVAGYEDGTLVLWDVSQRRPLSSLKAHLEPVMSLDFDPSRLKGVSGSAEQTICSWTLDGQQVLQLQEQVELVNPGISQLCLRPDGKILASAGWDHLIRVFGWKKMKPLAVLQYHRDMVLSVTFSDHQDPKQRMMAAASKDERISLWSIYN</sequence>
<evidence type="ECO:0000313" key="4">
    <source>
        <dbReference type="Ensembl" id="ENSDCDP00010020001.1"/>
    </source>
</evidence>
<dbReference type="AlphaFoldDB" id="A0AAY4BIX9"/>
<dbReference type="InterPro" id="IPR020472">
    <property type="entry name" value="WD40_PAC1"/>
</dbReference>
<feature type="repeat" description="WD" evidence="3">
    <location>
        <begin position="193"/>
        <end position="234"/>
    </location>
</feature>
<dbReference type="PROSITE" id="PS50294">
    <property type="entry name" value="WD_REPEATS_REGION"/>
    <property type="match status" value="1"/>
</dbReference>
<evidence type="ECO:0000256" key="3">
    <source>
        <dbReference type="PROSITE-ProRule" id="PRU00221"/>
    </source>
</evidence>
<dbReference type="Pfam" id="PF00400">
    <property type="entry name" value="WD40"/>
    <property type="match status" value="5"/>
</dbReference>
<dbReference type="GeneID" id="114800066"/>
<dbReference type="RefSeq" id="XP_028852974.1">
    <property type="nucleotide sequence ID" value="XM_028997141.1"/>
</dbReference>
<reference evidence="4" key="2">
    <citation type="submission" date="2025-08" db="UniProtKB">
        <authorList>
            <consortium name="Ensembl"/>
        </authorList>
    </citation>
    <scope>IDENTIFICATION</scope>
</reference>
<proteinExistence type="predicted"/>
<dbReference type="GeneTree" id="ENSGT00390000018606"/>
<dbReference type="InterPro" id="IPR019775">
    <property type="entry name" value="WD40_repeat_CS"/>
</dbReference>
<reference evidence="4" key="3">
    <citation type="submission" date="2025-09" db="UniProtKB">
        <authorList>
            <consortium name="Ensembl"/>
        </authorList>
    </citation>
    <scope>IDENTIFICATION</scope>
</reference>
<protein>
    <recommendedName>
        <fullName evidence="6">Guanine nucleotide-binding protein subunit beta-like protein 1</fullName>
    </recommendedName>
</protein>
<evidence type="ECO:0000313" key="5">
    <source>
        <dbReference type="Proteomes" id="UP000694580"/>
    </source>
</evidence>
<reference evidence="4 5" key="1">
    <citation type="submission" date="2020-06" db="EMBL/GenBank/DDBJ databases">
        <authorList>
            <consortium name="Wellcome Sanger Institute Data Sharing"/>
        </authorList>
    </citation>
    <scope>NUCLEOTIDE SEQUENCE [LARGE SCALE GENOMIC DNA]</scope>
</reference>
<evidence type="ECO:0000256" key="1">
    <source>
        <dbReference type="ARBA" id="ARBA00022574"/>
    </source>
</evidence>
<dbReference type="InterPro" id="IPR036322">
    <property type="entry name" value="WD40_repeat_dom_sf"/>
</dbReference>
<keyword evidence="2" id="KW-0677">Repeat</keyword>
<name>A0AAY4BIX9_9TELE</name>
<dbReference type="PROSITE" id="PS50082">
    <property type="entry name" value="WD_REPEATS_2"/>
    <property type="match status" value="4"/>
</dbReference>
<dbReference type="PROSITE" id="PS00678">
    <property type="entry name" value="WD_REPEATS_1"/>
    <property type="match status" value="1"/>
</dbReference>
<dbReference type="SMART" id="SM00320">
    <property type="entry name" value="WD40"/>
    <property type="match status" value="6"/>
</dbReference>
<dbReference type="SUPFAM" id="SSF50978">
    <property type="entry name" value="WD40 repeat-like"/>
    <property type="match status" value="1"/>
</dbReference>
<keyword evidence="5" id="KW-1185">Reference proteome</keyword>
<dbReference type="Proteomes" id="UP000694580">
    <property type="component" value="Chromosome 11"/>
</dbReference>
<dbReference type="PRINTS" id="PR00320">
    <property type="entry name" value="GPROTEINBRPT"/>
</dbReference>
<dbReference type="RefSeq" id="XP_028852972.1">
    <property type="nucleotide sequence ID" value="XM_028997139.1"/>
</dbReference>
<dbReference type="InterPro" id="IPR015943">
    <property type="entry name" value="WD40/YVTN_repeat-like_dom_sf"/>
</dbReference>
<dbReference type="PANTHER" id="PTHR19854:SF1">
    <property type="entry name" value="GUANINE NUCLEOTIDE-BINDING PROTEIN SUBUNIT BETA-LIKE PROTEIN 1"/>
    <property type="match status" value="1"/>
</dbReference>